<comment type="caution">
    <text evidence="1">The sequence shown here is derived from an EMBL/GenBank/DDBJ whole genome shotgun (WGS) entry which is preliminary data.</text>
</comment>
<organism evidence="1 2">
    <name type="scientific">Pseudomonas songnenensis</name>
    <dbReference type="NCBI Taxonomy" id="1176259"/>
    <lineage>
        <taxon>Bacteria</taxon>
        <taxon>Pseudomonadati</taxon>
        <taxon>Pseudomonadota</taxon>
        <taxon>Gammaproteobacteria</taxon>
        <taxon>Pseudomonadales</taxon>
        <taxon>Pseudomonadaceae</taxon>
        <taxon>Pseudomonas</taxon>
    </lineage>
</organism>
<feature type="non-terminal residue" evidence="1">
    <location>
        <position position="66"/>
    </location>
</feature>
<dbReference type="CDD" id="cd02974">
    <property type="entry name" value="AhpF_NTD_N"/>
    <property type="match status" value="1"/>
</dbReference>
<evidence type="ECO:0000313" key="1">
    <source>
        <dbReference type="EMBL" id="RMH93636.1"/>
    </source>
</evidence>
<name>A0ABX9UP72_9PSED</name>
<dbReference type="Proteomes" id="UP000279228">
    <property type="component" value="Unassembled WGS sequence"/>
</dbReference>
<evidence type="ECO:0000313" key="2">
    <source>
        <dbReference type="Proteomes" id="UP000279228"/>
    </source>
</evidence>
<accession>A0ABX9UP72</accession>
<dbReference type="Gene3D" id="3.40.30.80">
    <property type="match status" value="1"/>
</dbReference>
<reference evidence="1 2" key="1">
    <citation type="submission" date="2018-10" db="EMBL/GenBank/DDBJ databases">
        <title>Pseudomonas songnenensis NEAU-ST5-5(T) genome.</title>
        <authorList>
            <person name="Pengp J."/>
            <person name="Liu Z.-P."/>
        </authorList>
    </citation>
    <scope>NUCLEOTIDE SEQUENCE [LARGE SCALE GENOMIC DNA]</scope>
    <source>
        <strain evidence="1 2">NEAU-ST5-5</strain>
    </source>
</reference>
<sequence length="66" mass="7339">MLDTNLKTQLKAYLEKVSQPFEIVASLDDGEKSRELLSLLQDIAGLSDKITLKTDGDDVRKPSFSL</sequence>
<protein>
    <submittedName>
        <fullName evidence="1">Alkyl hydroperoxide reductase subunit F</fullName>
    </submittedName>
</protein>
<keyword evidence="2" id="KW-1185">Reference proteome</keyword>
<gene>
    <name evidence="1" type="ORF">EA798_19860</name>
</gene>
<proteinExistence type="predicted"/>
<dbReference type="InterPro" id="IPR036249">
    <property type="entry name" value="Thioredoxin-like_sf"/>
</dbReference>
<dbReference type="SUPFAM" id="SSF52833">
    <property type="entry name" value="Thioredoxin-like"/>
    <property type="match status" value="1"/>
</dbReference>
<dbReference type="EMBL" id="RFFN01000011">
    <property type="protein sequence ID" value="RMH93636.1"/>
    <property type="molecule type" value="Genomic_DNA"/>
</dbReference>
<dbReference type="InterPro" id="IPR044142">
    <property type="entry name" value="AhpF_NTD_N"/>
</dbReference>